<evidence type="ECO:0000256" key="8">
    <source>
        <dbReference type="ARBA" id="ARBA00023288"/>
    </source>
</evidence>
<evidence type="ECO:0000256" key="6">
    <source>
        <dbReference type="ARBA" id="ARBA00023139"/>
    </source>
</evidence>
<feature type="binding site" evidence="10">
    <location>
        <position position="47"/>
    </location>
    <ligand>
        <name>Mg(2+)</name>
        <dbReference type="ChEBI" id="CHEBI:18420"/>
    </ligand>
</feature>
<dbReference type="Pfam" id="PF00503">
    <property type="entry name" value="G-alpha"/>
    <property type="match status" value="1"/>
</dbReference>
<dbReference type="AlphaFoldDB" id="A0AAN5CJL8"/>
<feature type="binding site" evidence="10">
    <location>
        <position position="180"/>
    </location>
    <ligand>
        <name>Mg(2+)</name>
        <dbReference type="ChEBI" id="CHEBI:18420"/>
    </ligand>
</feature>
<keyword evidence="3 10" id="KW-0479">Metal-binding</keyword>
<evidence type="ECO:0000256" key="7">
    <source>
        <dbReference type="ARBA" id="ARBA00023224"/>
    </source>
</evidence>
<keyword evidence="4 9" id="KW-0547">Nucleotide-binding</keyword>
<evidence type="ECO:0000256" key="1">
    <source>
        <dbReference type="ARBA" id="ARBA00011356"/>
    </source>
</evidence>
<feature type="binding site" evidence="9">
    <location>
        <begin position="174"/>
        <end position="180"/>
    </location>
    <ligand>
        <name>GTP</name>
        <dbReference type="ChEBI" id="CHEBI:37565"/>
    </ligand>
</feature>
<evidence type="ECO:0000256" key="5">
    <source>
        <dbReference type="ARBA" id="ARBA00023134"/>
    </source>
</evidence>
<dbReference type="GO" id="GO:0005525">
    <property type="term" value="F:GTP binding"/>
    <property type="evidence" value="ECO:0007669"/>
    <property type="project" value="UniProtKB-KW"/>
</dbReference>
<organism evidence="11 12">
    <name type="scientific">Pristionchus mayeri</name>
    <dbReference type="NCBI Taxonomy" id="1317129"/>
    <lineage>
        <taxon>Eukaryota</taxon>
        <taxon>Metazoa</taxon>
        <taxon>Ecdysozoa</taxon>
        <taxon>Nematoda</taxon>
        <taxon>Chromadorea</taxon>
        <taxon>Rhabditida</taxon>
        <taxon>Rhabditina</taxon>
        <taxon>Diplogasteromorpha</taxon>
        <taxon>Diplogasteroidea</taxon>
        <taxon>Neodiplogasteridae</taxon>
        <taxon>Pristionchus</taxon>
    </lineage>
</organism>
<protein>
    <recommendedName>
        <fullName evidence="13">ADP ribosylation factor</fullName>
    </recommendedName>
</protein>
<keyword evidence="12" id="KW-1185">Reference proteome</keyword>
<feature type="non-terminal residue" evidence="11">
    <location>
        <position position="1"/>
    </location>
</feature>
<dbReference type="PANTHER" id="PTHR10218">
    <property type="entry name" value="GTP-BINDING PROTEIN ALPHA SUBUNIT"/>
    <property type="match status" value="1"/>
</dbReference>
<evidence type="ECO:0000256" key="10">
    <source>
        <dbReference type="PIRSR" id="PIRSR601019-2"/>
    </source>
</evidence>
<proteinExistence type="predicted"/>
<dbReference type="EMBL" id="BTRK01000004">
    <property type="protein sequence ID" value="GMR45566.1"/>
    <property type="molecule type" value="Genomic_DNA"/>
</dbReference>
<dbReference type="SMART" id="SM00275">
    <property type="entry name" value="G_alpha"/>
    <property type="match status" value="1"/>
</dbReference>
<dbReference type="GO" id="GO:0005834">
    <property type="term" value="C:heterotrimeric G-protein complex"/>
    <property type="evidence" value="ECO:0007669"/>
    <property type="project" value="TreeGrafter"/>
</dbReference>
<dbReference type="InterPro" id="IPR011025">
    <property type="entry name" value="GproteinA_insert"/>
</dbReference>
<evidence type="ECO:0000256" key="4">
    <source>
        <dbReference type="ARBA" id="ARBA00022741"/>
    </source>
</evidence>
<keyword evidence="7" id="KW-0807">Transducer</keyword>
<dbReference type="GO" id="GO:0046872">
    <property type="term" value="F:metal ion binding"/>
    <property type="evidence" value="ECO:0007669"/>
    <property type="project" value="UniProtKB-KW"/>
</dbReference>
<keyword evidence="5 9" id="KW-0342">GTP-binding</keyword>
<dbReference type="PANTHER" id="PTHR10218:SF302">
    <property type="entry name" value="GUANINE NUCLEOTIDE-BINDING PROTEIN ALPHA-5 SUBUNIT"/>
    <property type="match status" value="1"/>
</dbReference>
<evidence type="ECO:0000256" key="3">
    <source>
        <dbReference type="ARBA" id="ARBA00022723"/>
    </source>
</evidence>
<dbReference type="InterPro" id="IPR001019">
    <property type="entry name" value="Gprotein_alpha_su"/>
</dbReference>
<dbReference type="PRINTS" id="PR00318">
    <property type="entry name" value="GPROTEINA"/>
</dbReference>
<dbReference type="GO" id="GO:0005737">
    <property type="term" value="C:cytoplasm"/>
    <property type="evidence" value="ECO:0007669"/>
    <property type="project" value="TreeGrafter"/>
</dbReference>
<evidence type="ECO:0000256" key="2">
    <source>
        <dbReference type="ARBA" id="ARBA00022707"/>
    </source>
</evidence>
<reference evidence="12" key="1">
    <citation type="submission" date="2022-10" db="EMBL/GenBank/DDBJ databases">
        <title>Genome assembly of Pristionchus species.</title>
        <authorList>
            <person name="Yoshida K."/>
            <person name="Sommer R.J."/>
        </authorList>
    </citation>
    <scope>NUCLEOTIDE SEQUENCE [LARGE SCALE GENOMIC DNA]</scope>
    <source>
        <strain evidence="12">RS5460</strain>
    </source>
</reference>
<dbReference type="GO" id="GO:0031683">
    <property type="term" value="F:G-protein beta/gamma-subunit complex binding"/>
    <property type="evidence" value="ECO:0007669"/>
    <property type="project" value="InterPro"/>
</dbReference>
<sequence>SFLSVYRNVKKQAALSTIIDNTIEQERAENMRRVKILLLGGADAGKSTILKQMRILHMDGFNEAEMRSFNKHLRYNVFEIFHAIALGVQEHVAVSEENEKKWINRFAEGLSWFRGIDDEKETGVLLAFLQLKSVKYFMKQNPNYSSLPDNSEYYIPMLADLLVKNYMPTPENILNLRIPTTAVNEINFHFATSSIRLIDVGGQRTYRKKWIHCFDGVAAVLFVASMAAYDQALEDVDASIQPVFYDDALASTSTPKVRRKG</sequence>
<accession>A0AAN5CJL8</accession>
<name>A0AAN5CJL8_9BILA</name>
<comment type="caution">
    <text evidence="11">The sequence shown here is derived from an EMBL/GenBank/DDBJ whole genome shotgun (WGS) entry which is preliminary data.</text>
</comment>
<dbReference type="SUPFAM" id="SSF52540">
    <property type="entry name" value="P-loop containing nucleoside triphosphate hydrolases"/>
    <property type="match status" value="1"/>
</dbReference>
<comment type="subunit">
    <text evidence="1">G proteins are composed of 3 units; alpha, beta and gamma. The alpha chain contains the guanine nucleotide binding site.</text>
</comment>
<dbReference type="Gene3D" id="1.10.400.10">
    <property type="entry name" value="GI Alpha 1, domain 2-like"/>
    <property type="match status" value="1"/>
</dbReference>
<evidence type="ECO:0000256" key="9">
    <source>
        <dbReference type="PIRSR" id="PIRSR601019-1"/>
    </source>
</evidence>
<dbReference type="SUPFAM" id="SSF47895">
    <property type="entry name" value="Transducin (alpha subunit), insertion domain"/>
    <property type="match status" value="1"/>
</dbReference>
<evidence type="ECO:0008006" key="13">
    <source>
        <dbReference type="Google" id="ProtNLM"/>
    </source>
</evidence>
<keyword evidence="2" id="KW-0519">Myristate</keyword>
<dbReference type="FunFam" id="3.40.50.300:FF:000692">
    <property type="entry name" value="Guanine nucleotide-binding protein subunit alpha"/>
    <property type="match status" value="1"/>
</dbReference>
<dbReference type="GO" id="GO:0001664">
    <property type="term" value="F:G protein-coupled receptor binding"/>
    <property type="evidence" value="ECO:0007669"/>
    <property type="project" value="TreeGrafter"/>
</dbReference>
<feature type="binding site" evidence="9">
    <location>
        <begin position="199"/>
        <end position="203"/>
    </location>
    <ligand>
        <name>GTP</name>
        <dbReference type="ChEBI" id="CHEBI:37565"/>
    </ligand>
</feature>
<keyword evidence="8" id="KW-0449">Lipoprotein</keyword>
<dbReference type="GO" id="GO:0003924">
    <property type="term" value="F:GTPase activity"/>
    <property type="evidence" value="ECO:0007669"/>
    <property type="project" value="InterPro"/>
</dbReference>
<dbReference type="InterPro" id="IPR027417">
    <property type="entry name" value="P-loop_NTPase"/>
</dbReference>
<gene>
    <name evidence="11" type="ORF">PMAYCL1PPCAC_15761</name>
</gene>
<keyword evidence="10" id="KW-0460">Magnesium</keyword>
<dbReference type="PROSITE" id="PS51882">
    <property type="entry name" value="G_ALPHA"/>
    <property type="match status" value="1"/>
</dbReference>
<keyword evidence="6" id="KW-0564">Palmitate</keyword>
<evidence type="ECO:0000313" key="12">
    <source>
        <dbReference type="Proteomes" id="UP001328107"/>
    </source>
</evidence>
<evidence type="ECO:0000313" key="11">
    <source>
        <dbReference type="EMBL" id="GMR45566.1"/>
    </source>
</evidence>
<dbReference type="GO" id="GO:0007188">
    <property type="term" value="P:adenylate cyclase-modulating G protein-coupled receptor signaling pathway"/>
    <property type="evidence" value="ECO:0007669"/>
    <property type="project" value="TreeGrafter"/>
</dbReference>
<dbReference type="Gene3D" id="3.40.50.300">
    <property type="entry name" value="P-loop containing nucleotide triphosphate hydrolases"/>
    <property type="match status" value="1"/>
</dbReference>
<dbReference type="Proteomes" id="UP001328107">
    <property type="component" value="Unassembled WGS sequence"/>
</dbReference>